<feature type="transmembrane region" description="Helical" evidence="7">
    <location>
        <begin position="376"/>
        <end position="395"/>
    </location>
</feature>
<dbReference type="EMBL" id="JAULSC010000013">
    <property type="protein sequence ID" value="MDO3396757.1"/>
    <property type="molecule type" value="Genomic_DNA"/>
</dbReference>
<keyword evidence="6 7" id="KW-0472">Membrane</keyword>
<feature type="transmembrane region" description="Helical" evidence="7">
    <location>
        <begin position="144"/>
        <end position="169"/>
    </location>
</feature>
<dbReference type="InterPro" id="IPR010290">
    <property type="entry name" value="TM_effector"/>
</dbReference>
<dbReference type="InterPro" id="IPR036259">
    <property type="entry name" value="MFS_trans_sf"/>
</dbReference>
<dbReference type="Pfam" id="PF05977">
    <property type="entry name" value="MFS_3"/>
    <property type="match status" value="1"/>
</dbReference>
<evidence type="ECO:0000256" key="5">
    <source>
        <dbReference type="ARBA" id="ARBA00022989"/>
    </source>
</evidence>
<keyword evidence="5 7" id="KW-1133">Transmembrane helix</keyword>
<name>A0ABT8TS21_9ACTN</name>
<evidence type="ECO:0000313" key="8">
    <source>
        <dbReference type="EMBL" id="MDO3396757.1"/>
    </source>
</evidence>
<feature type="transmembrane region" description="Helical" evidence="7">
    <location>
        <begin position="98"/>
        <end position="123"/>
    </location>
</feature>
<reference evidence="8" key="1">
    <citation type="submission" date="2023-06" db="EMBL/GenBank/DDBJ databases">
        <title>Genome sequence of Nocardioides sp. SOB44.</title>
        <authorList>
            <person name="Zhang G."/>
        </authorList>
    </citation>
    <scope>NUCLEOTIDE SEQUENCE</scope>
    <source>
        <strain evidence="8">SOB44</strain>
    </source>
</reference>
<evidence type="ECO:0000256" key="3">
    <source>
        <dbReference type="ARBA" id="ARBA00022475"/>
    </source>
</evidence>
<comment type="subcellular location">
    <subcellularLocation>
        <location evidence="1">Cell membrane</location>
        <topology evidence="1">Multi-pass membrane protein</topology>
    </subcellularLocation>
</comment>
<feature type="transmembrane region" description="Helical" evidence="7">
    <location>
        <begin position="37"/>
        <end position="60"/>
    </location>
</feature>
<evidence type="ECO:0000256" key="6">
    <source>
        <dbReference type="ARBA" id="ARBA00023136"/>
    </source>
</evidence>
<evidence type="ECO:0000313" key="9">
    <source>
        <dbReference type="Proteomes" id="UP001168363"/>
    </source>
</evidence>
<feature type="transmembrane region" description="Helical" evidence="7">
    <location>
        <begin position="249"/>
        <end position="272"/>
    </location>
</feature>
<keyword evidence="9" id="KW-1185">Reference proteome</keyword>
<dbReference type="Proteomes" id="UP001168363">
    <property type="component" value="Unassembled WGS sequence"/>
</dbReference>
<evidence type="ECO:0000256" key="4">
    <source>
        <dbReference type="ARBA" id="ARBA00022692"/>
    </source>
</evidence>
<keyword evidence="4 7" id="KW-0812">Transmembrane</keyword>
<proteinExistence type="predicted"/>
<dbReference type="Gene3D" id="1.20.1250.20">
    <property type="entry name" value="MFS general substrate transporter like domains"/>
    <property type="match status" value="1"/>
</dbReference>
<keyword evidence="2" id="KW-0813">Transport</keyword>
<feature type="transmembrane region" description="Helical" evidence="7">
    <location>
        <begin position="72"/>
        <end position="92"/>
    </location>
</feature>
<feature type="transmembrane region" description="Helical" evidence="7">
    <location>
        <begin position="351"/>
        <end position="370"/>
    </location>
</feature>
<dbReference type="SUPFAM" id="SSF103473">
    <property type="entry name" value="MFS general substrate transporter"/>
    <property type="match status" value="1"/>
</dbReference>
<comment type="caution">
    <text evidence="8">The sequence shown here is derived from an EMBL/GenBank/DDBJ whole genome shotgun (WGS) entry which is preliminary data.</text>
</comment>
<dbReference type="PANTHER" id="PTHR23513">
    <property type="entry name" value="INTEGRAL MEMBRANE EFFLUX PROTEIN-RELATED"/>
    <property type="match status" value="1"/>
</dbReference>
<feature type="transmembrane region" description="Helical" evidence="7">
    <location>
        <begin position="224"/>
        <end position="242"/>
    </location>
</feature>
<organism evidence="8 9">
    <name type="scientific">Nocardioides cremeus</name>
    <dbReference type="NCBI Taxonomy" id="3058044"/>
    <lineage>
        <taxon>Bacteria</taxon>
        <taxon>Bacillati</taxon>
        <taxon>Actinomycetota</taxon>
        <taxon>Actinomycetes</taxon>
        <taxon>Propionibacteriales</taxon>
        <taxon>Nocardioidaceae</taxon>
        <taxon>Nocardioides</taxon>
    </lineage>
</organism>
<evidence type="ECO:0000256" key="2">
    <source>
        <dbReference type="ARBA" id="ARBA00022448"/>
    </source>
</evidence>
<keyword evidence="3" id="KW-1003">Cell membrane</keyword>
<evidence type="ECO:0000256" key="7">
    <source>
        <dbReference type="SAM" id="Phobius"/>
    </source>
</evidence>
<accession>A0ABT8TS21</accession>
<dbReference type="PANTHER" id="PTHR23513:SF6">
    <property type="entry name" value="MAJOR FACILITATOR SUPERFAMILY ASSOCIATED DOMAIN-CONTAINING PROTEIN"/>
    <property type="match status" value="1"/>
</dbReference>
<evidence type="ECO:0000256" key="1">
    <source>
        <dbReference type="ARBA" id="ARBA00004651"/>
    </source>
</evidence>
<feature type="transmembrane region" description="Helical" evidence="7">
    <location>
        <begin position="292"/>
        <end position="316"/>
    </location>
</feature>
<protein>
    <submittedName>
        <fullName evidence="8">MFS transporter</fullName>
    </submittedName>
</protein>
<sequence>MAGERFGRFWAAATISSFGTAVTAVAMPVLVVRDLEASAFAVGVVNAAQFLPYAVLGLVAGAYADRWRRQRVLVWSSLGRAFALGAIPVLWACGTLGVWTLVALLLAFGAFSVFGFAATQSLLPRLVPRSRLVAANARLDQGDAAAQTFGPALGGGLVGLLGAPVAIAIDAVSYVVDALLNARLGIDDSPPERTAERHLRREVVEGLRWTYRHPTLGPLAVSTHVWFLANGAAFTALAIVALREMGLSAVVFGLLVATGGVSRLLGATLAPAMGGRLGTGPTILATRAVHPAAWVLVALAPQVPAGVALLGAALALQGLAMGVENANDTGYWQLVTPDRLLGRANATRRSVNRTAAALGAILGGAALTLFDQGPTLLGIAVVFAMSAAIVGLSPVRRVRSA</sequence>
<dbReference type="RefSeq" id="WP_302708950.1">
    <property type="nucleotide sequence ID" value="NZ_JAULSC010000013.1"/>
</dbReference>
<feature type="transmembrane region" description="Helical" evidence="7">
    <location>
        <begin position="9"/>
        <end position="31"/>
    </location>
</feature>
<dbReference type="CDD" id="cd06173">
    <property type="entry name" value="MFS_MefA_like"/>
    <property type="match status" value="1"/>
</dbReference>
<gene>
    <name evidence="8" type="ORF">QWJ41_13590</name>
</gene>